<sequence>MTPTTDNAISITALKAGRISLSTKIICTSCCTGIDALARPERKNKIVLTTANKAAPVPSIFALAITNINGTQMIVLIAIVMIEPNFLAK</sequence>
<organism evidence="2 3">
    <name type="scientific">Lactobacillus helveticus CIRM-BIA 953</name>
    <dbReference type="NCBI Taxonomy" id="1226335"/>
    <lineage>
        <taxon>Bacteria</taxon>
        <taxon>Bacillati</taxon>
        <taxon>Bacillota</taxon>
        <taxon>Bacilli</taxon>
        <taxon>Lactobacillales</taxon>
        <taxon>Lactobacillaceae</taxon>
        <taxon>Lactobacillus</taxon>
    </lineage>
</organism>
<evidence type="ECO:0000256" key="1">
    <source>
        <dbReference type="SAM" id="Phobius"/>
    </source>
</evidence>
<dbReference type="EMBL" id="CBUH010000033">
    <property type="protein sequence ID" value="CDI41628.1"/>
    <property type="molecule type" value="Genomic_DNA"/>
</dbReference>
<keyword evidence="1" id="KW-0812">Transmembrane</keyword>
<keyword evidence="1" id="KW-0472">Membrane</keyword>
<dbReference type="Proteomes" id="UP000017243">
    <property type="component" value="Unassembled WGS sequence"/>
</dbReference>
<gene>
    <name evidence="2" type="ORF">LHCIRMBIA953_02708</name>
</gene>
<keyword evidence="1" id="KW-1133">Transmembrane helix</keyword>
<accession>U4QAX1</accession>
<name>U4QAX1_LACHE</name>
<feature type="transmembrane region" description="Helical" evidence="1">
    <location>
        <begin position="60"/>
        <end position="82"/>
    </location>
</feature>
<comment type="caution">
    <text evidence="2">The sequence shown here is derived from an EMBL/GenBank/DDBJ whole genome shotgun (WGS) entry which is preliminary data.</text>
</comment>
<evidence type="ECO:0000313" key="3">
    <source>
        <dbReference type="Proteomes" id="UP000017243"/>
    </source>
</evidence>
<dbReference type="AlphaFoldDB" id="U4QAX1"/>
<protein>
    <submittedName>
        <fullName evidence="2">Uncharacterized protein</fullName>
    </submittedName>
</protein>
<evidence type="ECO:0000313" key="2">
    <source>
        <dbReference type="EMBL" id="CDI41628.1"/>
    </source>
</evidence>
<reference evidence="2 3" key="1">
    <citation type="submission" date="2013-09" db="EMBL/GenBank/DDBJ databases">
        <title>Draft Genome Sequence of five Lactobacillus helveticus strains CIRM-BIA 101T, 103, 104, 951 and 953 isolated from milk product.</title>
        <authorList>
            <person name="Valence F."/>
            <person name="Chuat V."/>
            <person name="Ma L."/>
            <person name="Creno S."/>
            <person name="Falentin H."/>
            <person name="Lortal S."/>
            <person name="Bizet C."/>
            <person name="Clermont D."/>
            <person name="Loux V."/>
            <person name="Bouchier C."/>
            <person name="Cousin S."/>
        </authorList>
    </citation>
    <scope>NUCLEOTIDE SEQUENCE [LARGE SCALE GENOMIC DNA]</scope>
    <source>
        <strain evidence="2 3">CIRM-BIA 953</strain>
    </source>
</reference>
<proteinExistence type="predicted"/>